<proteinExistence type="predicted"/>
<evidence type="ECO:0000256" key="1">
    <source>
        <dbReference type="SAM" id="MobiDB-lite"/>
    </source>
</evidence>
<dbReference type="EMBL" id="JAFNEN010007737">
    <property type="protein sequence ID" value="KAG8155631.1"/>
    <property type="molecule type" value="Genomic_DNA"/>
</dbReference>
<name>A0AAV6TC76_9ARAC</name>
<evidence type="ECO:0000313" key="2">
    <source>
        <dbReference type="EMBL" id="KAG8155631.1"/>
    </source>
</evidence>
<dbReference type="Proteomes" id="UP000827092">
    <property type="component" value="Unassembled WGS sequence"/>
</dbReference>
<protein>
    <submittedName>
        <fullName evidence="2">Uncharacterized protein</fullName>
    </submittedName>
</protein>
<gene>
    <name evidence="2" type="ORF">JTE90_014876</name>
</gene>
<comment type="caution">
    <text evidence="2">The sequence shown here is derived from an EMBL/GenBank/DDBJ whole genome shotgun (WGS) entry which is preliminary data.</text>
</comment>
<keyword evidence="3" id="KW-1185">Reference proteome</keyword>
<organism evidence="2 3">
    <name type="scientific">Oedothorax gibbosus</name>
    <dbReference type="NCBI Taxonomy" id="931172"/>
    <lineage>
        <taxon>Eukaryota</taxon>
        <taxon>Metazoa</taxon>
        <taxon>Ecdysozoa</taxon>
        <taxon>Arthropoda</taxon>
        <taxon>Chelicerata</taxon>
        <taxon>Arachnida</taxon>
        <taxon>Araneae</taxon>
        <taxon>Araneomorphae</taxon>
        <taxon>Entelegynae</taxon>
        <taxon>Araneoidea</taxon>
        <taxon>Linyphiidae</taxon>
        <taxon>Erigoninae</taxon>
        <taxon>Oedothorax</taxon>
    </lineage>
</organism>
<feature type="region of interest" description="Disordered" evidence="1">
    <location>
        <begin position="38"/>
        <end position="63"/>
    </location>
</feature>
<reference evidence="2 3" key="1">
    <citation type="journal article" date="2022" name="Nat. Ecol. Evol.">
        <title>A masculinizing supergene underlies an exaggerated male reproductive morph in a spider.</title>
        <authorList>
            <person name="Hendrickx F."/>
            <person name="De Corte Z."/>
            <person name="Sonet G."/>
            <person name="Van Belleghem S.M."/>
            <person name="Kostlbacher S."/>
            <person name="Vangestel C."/>
        </authorList>
    </citation>
    <scope>NUCLEOTIDE SEQUENCE [LARGE SCALE GENOMIC DNA]</scope>
    <source>
        <strain evidence="2">W744_W776</strain>
    </source>
</reference>
<feature type="non-terminal residue" evidence="2">
    <location>
        <position position="1"/>
    </location>
</feature>
<dbReference type="AlphaFoldDB" id="A0AAV6TC76"/>
<accession>A0AAV6TC76</accession>
<evidence type="ECO:0000313" key="3">
    <source>
        <dbReference type="Proteomes" id="UP000827092"/>
    </source>
</evidence>
<sequence length="111" mass="12392">ALVTYLCESSNLDGTEANDYCLESPRNSYPLGREQVRLFPGEANPPPTENVPAAHTSPNQSLTRDHASKLLQGVLAKKTSSAEFEFEVAKPRIVDSIIEMEKQWYLSLGYY</sequence>